<comment type="subcellular location">
    <subcellularLocation>
        <location evidence="7">Cell outer membrane</location>
    </subcellularLocation>
    <subcellularLocation>
        <location evidence="1">Membrane</location>
    </subcellularLocation>
</comment>
<dbReference type="InterPro" id="IPR011662">
    <property type="entry name" value="Secretin/TonB_short_N"/>
</dbReference>
<dbReference type="InterPro" id="IPR005644">
    <property type="entry name" value="NolW-like"/>
</dbReference>
<dbReference type="Pfam" id="PF07660">
    <property type="entry name" value="STN"/>
    <property type="match status" value="1"/>
</dbReference>
<keyword evidence="3 9" id="KW-0732">Signal</keyword>
<keyword evidence="5" id="KW-0998">Cell outer membrane</keyword>
<dbReference type="Proteomes" id="UP000192722">
    <property type="component" value="Unassembled WGS sequence"/>
</dbReference>
<dbReference type="Pfam" id="PF03958">
    <property type="entry name" value="Secretin_N"/>
    <property type="match status" value="1"/>
</dbReference>
<protein>
    <submittedName>
        <fullName evidence="11">Bacterial type II and III secretion system family protein</fullName>
    </submittedName>
</protein>
<evidence type="ECO:0000256" key="5">
    <source>
        <dbReference type="ARBA" id="ARBA00023237"/>
    </source>
</evidence>
<evidence type="ECO:0000259" key="10">
    <source>
        <dbReference type="SMART" id="SM00965"/>
    </source>
</evidence>
<gene>
    <name evidence="11" type="ORF">BS639_02645</name>
</gene>
<evidence type="ECO:0000256" key="1">
    <source>
        <dbReference type="ARBA" id="ARBA00004370"/>
    </source>
</evidence>
<dbReference type="Gene3D" id="3.30.1370.120">
    <property type="match status" value="1"/>
</dbReference>
<reference evidence="11 12" key="1">
    <citation type="journal article" date="2017" name="Int. J. Syst. Evol. Microbiol.">
        <title>Rouxiella badensis sp. nov. and Rouxiella silvae sp. nov. isolated from peat bog soil in Germany and emendation of the genus description.</title>
        <authorList>
            <person name="Le Fleche-Mateos A."/>
            <person name="Kugler J.H."/>
            <person name="Hansen S.H."/>
            <person name="Syldatk C."/>
            <person name="Hausmann R."/>
            <person name="Lomprez F."/>
            <person name="Vandenbogaert M."/>
            <person name="Manuguerra J.C."/>
            <person name="Grimont P.A."/>
        </authorList>
    </citation>
    <scope>NUCLEOTIDE SEQUENCE [LARGE SCALE GENOMIC DNA]</scope>
    <source>
        <strain evidence="11 12">213</strain>
    </source>
</reference>
<dbReference type="InterPro" id="IPR050810">
    <property type="entry name" value="Bact_Secretion_Sys_Channel"/>
</dbReference>
<dbReference type="Gene3D" id="3.55.50.30">
    <property type="match status" value="1"/>
</dbReference>
<proteinExistence type="inferred from homology"/>
<sequence>MLNKKPLVIAISLLLLAGCAAKKTDDIAKPQETSQATLINSLGELSRQRAADPDNVELKSREQIDTSILVNMYLAQAEDALKANQYAQASKLWRTVLTYQSGNSRAAQGLRRISSYRALDSTYLMAEKLAVQDPERALQKIQLVLEEEPNWPQGKALRDHLLRKLSSSNVPYEKMNAEMKKNVSLNFQSHNLIDIFNTISKMTGVNIIYDNDVSVSTKASIIAKNTTAEDAINLLLLTNQLRKKVLNGNTLLIYPASQSKDKTYKNIEVKTFFLGYAKAKDVNIALRNMLKIKDIHVDERTNTITVRAPSETVDMAERLLMTLDRPDAEVTLEVQVLEVSTNDAKSLGIDYPDKIGLRLGTPAVSDKETGGSAPSDSSIKLNALTANNLYVNFGSTNGIALNIKDLMSKSTVLATPRIRVKNGKKAEIHIGEKIPVVSSSTSQYGNTSKVEYNEVGLKLLVTPDISLDGTITMDVDFDLSNLGNEIKSGTGDTYYKTTNRQAKTVLSSENGETQILAGLIKQDKSDGEQGLPWLSHIPLIGGLFGNSSRSSSRTEVILLITPHLEHNIDLPGAHISTIQLGTEDMPGVENNILHSEGKIKLNAEKFELPARGPASQMPAALPDPYAGAMQADDL</sequence>
<dbReference type="InterPro" id="IPR038591">
    <property type="entry name" value="NolW-like_sf"/>
</dbReference>
<evidence type="ECO:0000256" key="7">
    <source>
        <dbReference type="RuleBase" id="RU004004"/>
    </source>
</evidence>
<organism evidence="11 12">
    <name type="scientific">Rouxiella silvae</name>
    <dbReference type="NCBI Taxonomy" id="1646373"/>
    <lineage>
        <taxon>Bacteria</taxon>
        <taxon>Pseudomonadati</taxon>
        <taxon>Pseudomonadota</taxon>
        <taxon>Gammaproteobacteria</taxon>
        <taxon>Enterobacterales</taxon>
        <taxon>Yersiniaceae</taxon>
        <taxon>Rouxiella</taxon>
    </lineage>
</organism>
<comment type="caution">
    <text evidence="11">The sequence shown here is derived from an EMBL/GenBank/DDBJ whole genome shotgun (WGS) entry which is preliminary data.</text>
</comment>
<dbReference type="PRINTS" id="PR00811">
    <property type="entry name" value="BCTERIALGSPD"/>
</dbReference>
<dbReference type="InterPro" id="IPR004846">
    <property type="entry name" value="T2SS/T3SS_dom"/>
</dbReference>
<dbReference type="Pfam" id="PF00263">
    <property type="entry name" value="Secretin"/>
    <property type="match status" value="1"/>
</dbReference>
<feature type="signal peptide" evidence="9">
    <location>
        <begin position="1"/>
        <end position="22"/>
    </location>
</feature>
<dbReference type="PROSITE" id="PS51257">
    <property type="entry name" value="PROKAR_LIPOPROTEIN"/>
    <property type="match status" value="1"/>
</dbReference>
<evidence type="ECO:0000313" key="12">
    <source>
        <dbReference type="Proteomes" id="UP000192722"/>
    </source>
</evidence>
<dbReference type="InterPro" id="IPR001775">
    <property type="entry name" value="GspD/PilQ"/>
</dbReference>
<dbReference type="RefSeq" id="WP_084982201.1">
    <property type="nucleotide sequence ID" value="NZ_CBCSCF010000012.1"/>
</dbReference>
<evidence type="ECO:0000256" key="3">
    <source>
        <dbReference type="ARBA" id="ARBA00022729"/>
    </source>
</evidence>
<keyword evidence="4" id="KW-0472">Membrane</keyword>
<evidence type="ECO:0000256" key="9">
    <source>
        <dbReference type="SAM" id="SignalP"/>
    </source>
</evidence>
<dbReference type="PANTHER" id="PTHR30332">
    <property type="entry name" value="PROBABLE GENERAL SECRETION PATHWAY PROTEIN D"/>
    <property type="match status" value="1"/>
</dbReference>
<dbReference type="EMBL" id="MRWD01000004">
    <property type="protein sequence ID" value="ORJ22739.1"/>
    <property type="molecule type" value="Genomic_DNA"/>
</dbReference>
<dbReference type="PANTHER" id="PTHR30332:SF17">
    <property type="entry name" value="TYPE IV PILIATION SYSTEM PROTEIN DR_0774-RELATED"/>
    <property type="match status" value="1"/>
</dbReference>
<comment type="similarity">
    <text evidence="6">Belongs to the bacterial secretin family.</text>
</comment>
<evidence type="ECO:0000256" key="6">
    <source>
        <dbReference type="RuleBase" id="RU004003"/>
    </source>
</evidence>
<evidence type="ECO:0000256" key="2">
    <source>
        <dbReference type="ARBA" id="ARBA00022448"/>
    </source>
</evidence>
<evidence type="ECO:0000256" key="4">
    <source>
        <dbReference type="ARBA" id="ARBA00023136"/>
    </source>
</evidence>
<keyword evidence="12" id="KW-1185">Reference proteome</keyword>
<accession>A0ABX3U5G1</accession>
<evidence type="ECO:0000256" key="8">
    <source>
        <dbReference type="SAM" id="MobiDB-lite"/>
    </source>
</evidence>
<name>A0ABX3U5G1_9GAMM</name>
<feature type="region of interest" description="Disordered" evidence="8">
    <location>
        <begin position="612"/>
        <end position="634"/>
    </location>
</feature>
<feature type="domain" description="Secretin/TonB short N-terminal" evidence="10">
    <location>
        <begin position="205"/>
        <end position="256"/>
    </location>
</feature>
<dbReference type="SMART" id="SM00965">
    <property type="entry name" value="STN"/>
    <property type="match status" value="1"/>
</dbReference>
<feature type="chain" id="PRO_5046718776" evidence="9">
    <location>
        <begin position="23"/>
        <end position="634"/>
    </location>
</feature>
<evidence type="ECO:0000313" key="11">
    <source>
        <dbReference type="EMBL" id="ORJ22739.1"/>
    </source>
</evidence>
<keyword evidence="2 7" id="KW-0813">Transport</keyword>